<dbReference type="AlphaFoldDB" id="A0A4U9DDE4"/>
<name>A0A4U9DDE4_RAOTE</name>
<dbReference type="InterPro" id="IPR007831">
    <property type="entry name" value="T2SS_GspE_N"/>
</dbReference>
<reference evidence="2 3" key="1">
    <citation type="submission" date="2019-04" db="EMBL/GenBank/DDBJ databases">
        <authorList>
            <consortium name="Pathogen Informatics"/>
        </authorList>
    </citation>
    <scope>NUCLEOTIDE SEQUENCE [LARGE SCALE GENOMIC DNA]</scope>
    <source>
        <strain evidence="2 3">NCTC9185</strain>
    </source>
</reference>
<sequence length="133" mass="14862">MKAEKLIALCQRYHALLLNSDEQTLSIAVVDSPPPELMEALRFATQKRIDIECWSQDKMNQRLQSSAQPGHLPPAAKHRPASSTRLIRFSSRRCASAHLISTSSLAKIACAYACGSMGCSIRLRRSPPNWRCR</sequence>
<evidence type="ECO:0000259" key="1">
    <source>
        <dbReference type="Pfam" id="PF05157"/>
    </source>
</evidence>
<feature type="domain" description="Type II secretion system protein GspE N-terminal" evidence="1">
    <location>
        <begin position="8"/>
        <end position="51"/>
    </location>
</feature>
<evidence type="ECO:0000313" key="3">
    <source>
        <dbReference type="Proteomes" id="UP000339249"/>
    </source>
</evidence>
<dbReference type="SUPFAM" id="SSF160246">
    <property type="entry name" value="EspE N-terminal domain-like"/>
    <property type="match status" value="1"/>
</dbReference>
<dbReference type="InterPro" id="IPR037257">
    <property type="entry name" value="T2SS_E_N_sf"/>
</dbReference>
<dbReference type="Proteomes" id="UP000339249">
    <property type="component" value="Unassembled WGS sequence"/>
</dbReference>
<dbReference type="EMBL" id="CABDVU010000001">
    <property type="protein sequence ID" value="VTN14053.1"/>
    <property type="molecule type" value="Genomic_DNA"/>
</dbReference>
<accession>A0A4U9DDE4</accession>
<proteinExistence type="predicted"/>
<dbReference type="Pfam" id="PF05157">
    <property type="entry name" value="MshEN"/>
    <property type="match status" value="1"/>
</dbReference>
<organism evidence="2 3">
    <name type="scientific">Raoultella terrigena</name>
    <name type="common">Klebsiella terrigena</name>
    <dbReference type="NCBI Taxonomy" id="577"/>
    <lineage>
        <taxon>Bacteria</taxon>
        <taxon>Pseudomonadati</taxon>
        <taxon>Pseudomonadota</taxon>
        <taxon>Gammaproteobacteria</taxon>
        <taxon>Enterobacterales</taxon>
        <taxon>Enterobacteriaceae</taxon>
        <taxon>Klebsiella/Raoultella group</taxon>
        <taxon>Raoultella</taxon>
    </lineage>
</organism>
<protein>
    <recommendedName>
        <fullName evidence="1">Type II secretion system protein GspE N-terminal domain-containing protein</fullName>
    </recommendedName>
</protein>
<evidence type="ECO:0000313" key="2">
    <source>
        <dbReference type="EMBL" id="VTN14053.1"/>
    </source>
</evidence>
<gene>
    <name evidence="2" type="ORF">NCTC9185_06104</name>
</gene>